<organism evidence="2 3">
    <name type="scientific">Monoraphidium neglectum</name>
    <dbReference type="NCBI Taxonomy" id="145388"/>
    <lineage>
        <taxon>Eukaryota</taxon>
        <taxon>Viridiplantae</taxon>
        <taxon>Chlorophyta</taxon>
        <taxon>core chlorophytes</taxon>
        <taxon>Chlorophyceae</taxon>
        <taxon>CS clade</taxon>
        <taxon>Sphaeropleales</taxon>
        <taxon>Selenastraceae</taxon>
        <taxon>Monoraphidium</taxon>
    </lineage>
</organism>
<dbReference type="AlphaFoldDB" id="A0A0D2M737"/>
<name>A0A0D2M737_9CHLO</name>
<feature type="region of interest" description="Disordered" evidence="1">
    <location>
        <begin position="103"/>
        <end position="125"/>
    </location>
</feature>
<dbReference type="RefSeq" id="XP_013898179.1">
    <property type="nucleotide sequence ID" value="XM_014042725.1"/>
</dbReference>
<evidence type="ECO:0000313" key="3">
    <source>
        <dbReference type="Proteomes" id="UP000054498"/>
    </source>
</evidence>
<dbReference type="GeneID" id="25741677"/>
<dbReference type="KEGG" id="mng:MNEG_8802"/>
<dbReference type="OrthoDB" id="10523294at2759"/>
<reference evidence="2 3" key="1">
    <citation type="journal article" date="2013" name="BMC Genomics">
        <title>Reconstruction of the lipid metabolism for the microalga Monoraphidium neglectum from its genome sequence reveals characteristics suitable for biofuel production.</title>
        <authorList>
            <person name="Bogen C."/>
            <person name="Al-Dilaimi A."/>
            <person name="Albersmeier A."/>
            <person name="Wichmann J."/>
            <person name="Grundmann M."/>
            <person name="Rupp O."/>
            <person name="Lauersen K.J."/>
            <person name="Blifernez-Klassen O."/>
            <person name="Kalinowski J."/>
            <person name="Goesmann A."/>
            <person name="Mussgnug J.H."/>
            <person name="Kruse O."/>
        </authorList>
    </citation>
    <scope>NUCLEOTIDE SEQUENCE [LARGE SCALE GENOMIC DNA]</scope>
    <source>
        <strain evidence="2 3">SAG 48.87</strain>
    </source>
</reference>
<accession>A0A0D2M737</accession>
<protein>
    <submittedName>
        <fullName evidence="2">Uncharacterized protein</fullName>
    </submittedName>
</protein>
<proteinExistence type="predicted"/>
<sequence>MSTPFATNDPQAGEQGPTKEVTFAESAGQVEQQQNSGIKREQSGFNLVASPSGANLFVEAAKEYDPLEHHRPRNKEANKGEGLGFMFSCFTCCGAPAVKESAATAERHYSLPPSASAADLGNKTQ</sequence>
<keyword evidence="3" id="KW-1185">Reference proteome</keyword>
<gene>
    <name evidence="2" type="ORF">MNEG_8802</name>
</gene>
<dbReference type="Proteomes" id="UP000054498">
    <property type="component" value="Unassembled WGS sequence"/>
</dbReference>
<evidence type="ECO:0000256" key="1">
    <source>
        <dbReference type="SAM" id="MobiDB-lite"/>
    </source>
</evidence>
<dbReference type="EMBL" id="KK101934">
    <property type="protein sequence ID" value="KIY99159.1"/>
    <property type="molecule type" value="Genomic_DNA"/>
</dbReference>
<evidence type="ECO:0000313" key="2">
    <source>
        <dbReference type="EMBL" id="KIY99159.1"/>
    </source>
</evidence>